<sequence length="199" mass="21291">MFPQLFSAASIVVPSTAAPSSQSSDGFAAILLSWEYGGLPKIAADVVWGIPVQNSAVEPVFDTGSDGFWVAGPENLAFIVSFAYAGNAHIVKTFYTMSGTLGFAQNSYPGLANRRVSYPTRPCSQQETTQLAADTELRGTYSRTALVGTLPPASKYSGSLVTVDPDWFEGNYYVTTPESKTAPLNNIGNTIFIPWNSNL</sequence>
<evidence type="ECO:0000313" key="1">
    <source>
        <dbReference type="EMBL" id="KAL1854804.1"/>
    </source>
</evidence>
<evidence type="ECO:0000313" key="2">
    <source>
        <dbReference type="Proteomes" id="UP001583177"/>
    </source>
</evidence>
<organism evidence="1 2">
    <name type="scientific">Diaporthe australafricana</name>
    <dbReference type="NCBI Taxonomy" id="127596"/>
    <lineage>
        <taxon>Eukaryota</taxon>
        <taxon>Fungi</taxon>
        <taxon>Dikarya</taxon>
        <taxon>Ascomycota</taxon>
        <taxon>Pezizomycotina</taxon>
        <taxon>Sordariomycetes</taxon>
        <taxon>Sordariomycetidae</taxon>
        <taxon>Diaporthales</taxon>
        <taxon>Diaporthaceae</taxon>
        <taxon>Diaporthe</taxon>
    </lineage>
</organism>
<dbReference type="EMBL" id="JAWRVE010000136">
    <property type="protein sequence ID" value="KAL1854804.1"/>
    <property type="molecule type" value="Genomic_DNA"/>
</dbReference>
<gene>
    <name evidence="1" type="ORF">Daus18300_011320</name>
</gene>
<name>A0ABR3W6Y6_9PEZI</name>
<comment type="caution">
    <text evidence="1">The sequence shown here is derived from an EMBL/GenBank/DDBJ whole genome shotgun (WGS) entry which is preliminary data.</text>
</comment>
<dbReference type="Proteomes" id="UP001583177">
    <property type="component" value="Unassembled WGS sequence"/>
</dbReference>
<keyword evidence="2" id="KW-1185">Reference proteome</keyword>
<evidence type="ECO:0008006" key="3">
    <source>
        <dbReference type="Google" id="ProtNLM"/>
    </source>
</evidence>
<accession>A0ABR3W6Y6</accession>
<protein>
    <recommendedName>
        <fullName evidence="3">Peptidase A1 domain-containing protein</fullName>
    </recommendedName>
</protein>
<reference evidence="1 2" key="1">
    <citation type="journal article" date="2024" name="IMA Fungus">
        <title>IMA Genome - F19 : A genome assembly and annotation guide to empower mycologists, including annotated draft genome sequences of Ceratocystis pirilliformis, Diaporthe australafricana, Fusarium ophioides, Paecilomyces lecythidis, and Sporothrix stenoceras.</title>
        <authorList>
            <person name="Aylward J."/>
            <person name="Wilson A.M."/>
            <person name="Visagie C.M."/>
            <person name="Spraker J."/>
            <person name="Barnes I."/>
            <person name="Buitendag C."/>
            <person name="Ceriani C."/>
            <person name="Del Mar Angel L."/>
            <person name="du Plessis D."/>
            <person name="Fuchs T."/>
            <person name="Gasser K."/>
            <person name="Kramer D."/>
            <person name="Li W."/>
            <person name="Munsamy K."/>
            <person name="Piso A."/>
            <person name="Price J.L."/>
            <person name="Sonnekus B."/>
            <person name="Thomas C."/>
            <person name="van der Nest A."/>
            <person name="van Dijk A."/>
            <person name="van Heerden A."/>
            <person name="van Vuuren N."/>
            <person name="Yilmaz N."/>
            <person name="Duong T.A."/>
            <person name="van der Merwe N.A."/>
            <person name="Wingfield M.J."/>
            <person name="Wingfield B.D."/>
        </authorList>
    </citation>
    <scope>NUCLEOTIDE SEQUENCE [LARGE SCALE GENOMIC DNA]</scope>
    <source>
        <strain evidence="1 2">CMW 18300</strain>
    </source>
</reference>
<proteinExistence type="predicted"/>